<feature type="domain" description="EAL" evidence="1">
    <location>
        <begin position="340"/>
        <end position="593"/>
    </location>
</feature>
<dbReference type="Gene3D" id="3.20.20.450">
    <property type="entry name" value="EAL domain"/>
    <property type="match status" value="1"/>
</dbReference>
<keyword evidence="3" id="KW-1185">Reference proteome</keyword>
<dbReference type="PANTHER" id="PTHR33121:SF70">
    <property type="entry name" value="SIGNALING PROTEIN YKOW"/>
    <property type="match status" value="1"/>
</dbReference>
<dbReference type="InterPro" id="IPR050706">
    <property type="entry name" value="Cyclic-di-GMP_PDE-like"/>
</dbReference>
<reference evidence="2" key="1">
    <citation type="submission" date="2016-01" db="EMBL/GenBank/DDBJ databases">
        <authorList>
            <person name="Peeters C."/>
        </authorList>
    </citation>
    <scope>NUCLEOTIDE SEQUENCE</scope>
    <source>
        <strain evidence="2">LMG 29322</strain>
    </source>
</reference>
<dbReference type="GO" id="GO:0071111">
    <property type="term" value="F:cyclic-guanylate-specific phosphodiesterase activity"/>
    <property type="evidence" value="ECO:0007669"/>
    <property type="project" value="InterPro"/>
</dbReference>
<dbReference type="InterPro" id="IPR003018">
    <property type="entry name" value="GAF"/>
</dbReference>
<dbReference type="SMART" id="SM00065">
    <property type="entry name" value="GAF"/>
    <property type="match status" value="1"/>
</dbReference>
<dbReference type="Proteomes" id="UP000054851">
    <property type="component" value="Unassembled WGS sequence"/>
</dbReference>
<sequence>MFAPPDVLTGDDPEIVQLYGCRHVQYMAALQADVRKAAGRVADQFQRKLRKLPSLTRLVDSLSARELAEFKSAQARELVALACPDLTEQSHASAARATGLRNAILGVSREEIADGFGLLLASLHEELNTHRHAAAFCTLGRRIVRELTLQFQVYAELQGSRNEVLAQVTHLAWTVDSYTDLIHSVMRIIGAHAEVAGCCVGRPDSEGFFHYESVFGPQTEDYINALEKDARQRISIGDQPQGRGPTGRAWTNRRIEQSINLATDPAVATWRSRALAAGFHSSVAIPLCTPDEEPRAVLALYRKLPGGHSNEQVAFVQQLQSLLAFALERIEDRNGRSSTIPYATRKKWSALLRSDCLEMHYQPILDLETGAISSVEALARLRGGDELLTPGQLLPACTSEDLLELFMRGLEQATRNVSRWRAAGFAIKVTVNLPPVALADSRYFEHTRQTLEAASCPPHALMLEILETEDVPAGVEIRRELDKYRRLGVGLAQDDLGAGYSSLARLRDLPFDCIKIDRGIVSRADQDPCDMLKFASQLIRLSHSMGKSVTVEGIENPALLEAMAILGADRVQGFAIARPMSARQLDAWLACAVVPALPDPARPSSRLGKLAQLLIWEESLRMLALAKSQTRRLSARGPFSRQVSTTSKADDVEDLIDPLLKELSNSLPNLADDISRMQLVTAVIRYGVESWQYLRARRRLVDRIADGA</sequence>
<dbReference type="RefSeq" id="WP_082862581.1">
    <property type="nucleotide sequence ID" value="NZ_FCOA02000054.1"/>
</dbReference>
<dbReference type="CDD" id="cd01948">
    <property type="entry name" value="EAL"/>
    <property type="match status" value="1"/>
</dbReference>
<accession>A0A158DQA7</accession>
<proteinExistence type="predicted"/>
<dbReference type="InterPro" id="IPR035919">
    <property type="entry name" value="EAL_sf"/>
</dbReference>
<dbReference type="SMART" id="SM00052">
    <property type="entry name" value="EAL"/>
    <property type="match status" value="1"/>
</dbReference>
<dbReference type="InterPro" id="IPR029016">
    <property type="entry name" value="GAF-like_dom_sf"/>
</dbReference>
<dbReference type="SUPFAM" id="SSF141868">
    <property type="entry name" value="EAL domain-like"/>
    <property type="match status" value="1"/>
</dbReference>
<dbReference type="SUPFAM" id="SSF55781">
    <property type="entry name" value="GAF domain-like"/>
    <property type="match status" value="1"/>
</dbReference>
<dbReference type="STRING" id="1777140.AWB79_07377"/>
<dbReference type="PROSITE" id="PS50883">
    <property type="entry name" value="EAL"/>
    <property type="match status" value="1"/>
</dbReference>
<evidence type="ECO:0000313" key="2">
    <source>
        <dbReference type="EMBL" id="SAK96802.1"/>
    </source>
</evidence>
<dbReference type="Pfam" id="PF00563">
    <property type="entry name" value="EAL"/>
    <property type="match status" value="1"/>
</dbReference>
<evidence type="ECO:0000259" key="1">
    <source>
        <dbReference type="PROSITE" id="PS50883"/>
    </source>
</evidence>
<protein>
    <submittedName>
        <fullName evidence="2">RNase II stability modulator</fullName>
    </submittedName>
</protein>
<dbReference type="Gene3D" id="3.30.450.40">
    <property type="match status" value="1"/>
</dbReference>
<dbReference type="InterPro" id="IPR001633">
    <property type="entry name" value="EAL_dom"/>
</dbReference>
<evidence type="ECO:0000313" key="3">
    <source>
        <dbReference type="Proteomes" id="UP000054851"/>
    </source>
</evidence>
<organism evidence="2 3">
    <name type="scientific">Caballeronia hypogeia</name>
    <dbReference type="NCBI Taxonomy" id="1777140"/>
    <lineage>
        <taxon>Bacteria</taxon>
        <taxon>Pseudomonadati</taxon>
        <taxon>Pseudomonadota</taxon>
        <taxon>Betaproteobacteria</taxon>
        <taxon>Burkholderiales</taxon>
        <taxon>Burkholderiaceae</taxon>
        <taxon>Caballeronia</taxon>
    </lineage>
</organism>
<name>A0A158DQA7_9BURK</name>
<dbReference type="PANTHER" id="PTHR33121">
    <property type="entry name" value="CYCLIC DI-GMP PHOSPHODIESTERASE PDEF"/>
    <property type="match status" value="1"/>
</dbReference>
<dbReference type="EMBL" id="FCOA02000054">
    <property type="protein sequence ID" value="SAK96802.1"/>
    <property type="molecule type" value="Genomic_DNA"/>
</dbReference>
<dbReference type="Pfam" id="PF13185">
    <property type="entry name" value="GAF_2"/>
    <property type="match status" value="1"/>
</dbReference>
<gene>
    <name evidence="2" type="ORF">AWB79_07377</name>
</gene>
<comment type="caution">
    <text evidence="2">The sequence shown here is derived from an EMBL/GenBank/DDBJ whole genome shotgun (WGS) entry which is preliminary data.</text>
</comment>
<dbReference type="AlphaFoldDB" id="A0A158DQA7"/>
<dbReference type="OrthoDB" id="9047525at2"/>